<keyword evidence="2" id="KW-1003">Cell membrane</keyword>
<keyword evidence="4 6" id="KW-1133">Transmembrane helix</keyword>
<accession>A0A1T2X297</accession>
<dbReference type="OrthoDB" id="9815246at2"/>
<dbReference type="GO" id="GO:0006824">
    <property type="term" value="P:cobalt ion transport"/>
    <property type="evidence" value="ECO:0007669"/>
    <property type="project" value="InterPro"/>
</dbReference>
<dbReference type="STRING" id="1324314.BVG16_26195"/>
<evidence type="ECO:0000313" key="8">
    <source>
        <dbReference type="Proteomes" id="UP000190188"/>
    </source>
</evidence>
<reference evidence="7 8" key="1">
    <citation type="submission" date="2017-01" db="EMBL/GenBank/DDBJ databases">
        <title>Genome analysis of Paenibacillus selenitrireducens ES3-24.</title>
        <authorList>
            <person name="Xu D."/>
            <person name="Yao R."/>
            <person name="Zheng S."/>
        </authorList>
    </citation>
    <scope>NUCLEOTIDE SEQUENCE [LARGE SCALE GENOMIC DNA]</scope>
    <source>
        <strain evidence="7 8">ES3-24</strain>
    </source>
</reference>
<evidence type="ECO:0000256" key="3">
    <source>
        <dbReference type="ARBA" id="ARBA00022692"/>
    </source>
</evidence>
<dbReference type="InterPro" id="IPR003339">
    <property type="entry name" value="ABC/ECF_trnsptr_transmembrane"/>
</dbReference>
<dbReference type="NCBIfam" id="TIGR02454">
    <property type="entry name" value="ECF_T_CbiQ"/>
    <property type="match status" value="1"/>
</dbReference>
<feature type="transmembrane region" description="Helical" evidence="6">
    <location>
        <begin position="22"/>
        <end position="55"/>
    </location>
</feature>
<dbReference type="PANTHER" id="PTHR43723">
    <property type="entry name" value="COBALT TRANSPORT PROTEIN CBIQ"/>
    <property type="match status" value="1"/>
</dbReference>
<protein>
    <submittedName>
        <fullName evidence="7">Cobalt ECF transporter T component CbiQ</fullName>
    </submittedName>
</protein>
<comment type="subcellular location">
    <subcellularLocation>
        <location evidence="1">Cell membrane</location>
        <topology evidence="1">Multi-pass membrane protein</topology>
    </subcellularLocation>
</comment>
<keyword evidence="5 6" id="KW-0472">Membrane</keyword>
<dbReference type="PANTHER" id="PTHR43723:SF1">
    <property type="entry name" value="COBALT TRANSPORT PROTEIN CBIQ"/>
    <property type="match status" value="1"/>
</dbReference>
<evidence type="ECO:0000256" key="4">
    <source>
        <dbReference type="ARBA" id="ARBA00022989"/>
    </source>
</evidence>
<comment type="caution">
    <text evidence="7">The sequence shown here is derived from an EMBL/GenBank/DDBJ whole genome shotgun (WGS) entry which is preliminary data.</text>
</comment>
<dbReference type="RefSeq" id="WP_078502164.1">
    <property type="nucleotide sequence ID" value="NZ_MSZX01000013.1"/>
</dbReference>
<keyword evidence="8" id="KW-1185">Reference proteome</keyword>
<dbReference type="CDD" id="cd16914">
    <property type="entry name" value="EcfT"/>
    <property type="match status" value="1"/>
</dbReference>
<organism evidence="7 8">
    <name type="scientific">Paenibacillus selenitireducens</name>
    <dbReference type="NCBI Taxonomy" id="1324314"/>
    <lineage>
        <taxon>Bacteria</taxon>
        <taxon>Bacillati</taxon>
        <taxon>Bacillota</taxon>
        <taxon>Bacilli</taxon>
        <taxon>Bacillales</taxon>
        <taxon>Paenibacillaceae</taxon>
        <taxon>Paenibacillus</taxon>
    </lineage>
</organism>
<name>A0A1T2X297_9BACL</name>
<dbReference type="Pfam" id="PF02361">
    <property type="entry name" value="CbiQ"/>
    <property type="match status" value="1"/>
</dbReference>
<feature type="transmembrane region" description="Helical" evidence="6">
    <location>
        <begin position="96"/>
        <end position="116"/>
    </location>
</feature>
<feature type="transmembrane region" description="Helical" evidence="6">
    <location>
        <begin position="157"/>
        <end position="173"/>
    </location>
</feature>
<dbReference type="InterPro" id="IPR012809">
    <property type="entry name" value="ECF_CbiQ"/>
</dbReference>
<dbReference type="GO" id="GO:0043190">
    <property type="term" value="C:ATP-binding cassette (ABC) transporter complex"/>
    <property type="evidence" value="ECO:0007669"/>
    <property type="project" value="InterPro"/>
</dbReference>
<dbReference type="AlphaFoldDB" id="A0A1T2X297"/>
<dbReference type="Proteomes" id="UP000190188">
    <property type="component" value="Unassembled WGS sequence"/>
</dbReference>
<keyword evidence="3 6" id="KW-0812">Transmembrane</keyword>
<evidence type="ECO:0000256" key="2">
    <source>
        <dbReference type="ARBA" id="ARBA00022475"/>
    </source>
</evidence>
<feature type="transmembrane region" description="Helical" evidence="6">
    <location>
        <begin position="61"/>
        <end position="84"/>
    </location>
</feature>
<dbReference type="EMBL" id="MSZX01000013">
    <property type="protein sequence ID" value="OPA73935.1"/>
    <property type="molecule type" value="Genomic_DNA"/>
</dbReference>
<feature type="transmembrane region" description="Helical" evidence="6">
    <location>
        <begin position="122"/>
        <end position="145"/>
    </location>
</feature>
<gene>
    <name evidence="7" type="ORF">BVG16_26195</name>
</gene>
<sequence>MRQIDTISYANPLRPMSSMWKFGFAAVLLIFAYVAHPIIQGLVFLWMSIWILGYAKVSIKIYLLLLGAPFLFFLTSVPAIVLEWKAGSHAGNTDSVEGWIMFTIFHGVIYLSHAGLLKAGFLLVRLAASLSCFYFLILTTPFSALLQVMQRLKMPHIVLELMLITYRFIFLLYDTAQGIRIAQRGRGGHVGFMRTLRDIAMLFTRLFSKTMEKYRGLAQGLVSRGFDSQIHLAPYQSGSVGWRYGLESGIGIVLLLVMESLLYWKGGR</sequence>
<evidence type="ECO:0000256" key="6">
    <source>
        <dbReference type="SAM" id="Phobius"/>
    </source>
</evidence>
<evidence type="ECO:0000313" key="7">
    <source>
        <dbReference type="EMBL" id="OPA73935.1"/>
    </source>
</evidence>
<evidence type="ECO:0000256" key="5">
    <source>
        <dbReference type="ARBA" id="ARBA00023136"/>
    </source>
</evidence>
<dbReference type="InterPro" id="IPR052770">
    <property type="entry name" value="Cobalt_transport_CbiQ"/>
</dbReference>
<proteinExistence type="predicted"/>
<evidence type="ECO:0000256" key="1">
    <source>
        <dbReference type="ARBA" id="ARBA00004651"/>
    </source>
</evidence>